<evidence type="ECO:0000256" key="4">
    <source>
        <dbReference type="ARBA" id="ARBA00011738"/>
    </source>
</evidence>
<keyword evidence="8" id="KW-0479">Metal-binding</keyword>
<evidence type="ECO:0000313" key="16">
    <source>
        <dbReference type="Proteomes" id="UP000011976"/>
    </source>
</evidence>
<evidence type="ECO:0000256" key="8">
    <source>
        <dbReference type="ARBA" id="ARBA00022723"/>
    </source>
</evidence>
<comment type="similarity">
    <text evidence="3">Belongs to the isocitrate and isopropylmalate dehydrogenases family.</text>
</comment>
<dbReference type="EMBL" id="DF196782">
    <property type="protein sequence ID" value="GAC75643.1"/>
    <property type="molecule type" value="Genomic_DNA"/>
</dbReference>
<keyword evidence="9" id="KW-0460">Magnesium</keyword>
<dbReference type="GO" id="GO:0003862">
    <property type="term" value="F:3-isopropylmalate dehydrogenase activity"/>
    <property type="evidence" value="ECO:0007669"/>
    <property type="project" value="UniProtKB-EC"/>
</dbReference>
<evidence type="ECO:0000256" key="10">
    <source>
        <dbReference type="ARBA" id="ARBA00023002"/>
    </source>
</evidence>
<gene>
    <name evidence="15" type="ORF">PANT_16c00084</name>
</gene>
<dbReference type="GO" id="GO:0009098">
    <property type="term" value="P:L-leucine biosynthetic process"/>
    <property type="evidence" value="ECO:0007669"/>
    <property type="project" value="UniProtKB-KW"/>
</dbReference>
<accession>M9MEW3</accession>
<dbReference type="STRING" id="1151754.M9MEW3"/>
<dbReference type="SUPFAM" id="SSF53659">
    <property type="entry name" value="Isocitrate/Isopropylmalate dehydrogenase-like"/>
    <property type="match status" value="1"/>
</dbReference>
<organism evidence="15 16">
    <name type="scientific">Pseudozyma antarctica (strain T-34)</name>
    <name type="common">Yeast</name>
    <name type="synonym">Candida antarctica</name>
    <dbReference type="NCBI Taxonomy" id="1151754"/>
    <lineage>
        <taxon>Eukaryota</taxon>
        <taxon>Fungi</taxon>
        <taxon>Dikarya</taxon>
        <taxon>Basidiomycota</taxon>
        <taxon>Ustilaginomycotina</taxon>
        <taxon>Ustilaginomycetes</taxon>
        <taxon>Ustilaginales</taxon>
        <taxon>Ustilaginaceae</taxon>
        <taxon>Moesziomyces</taxon>
    </lineage>
</organism>
<evidence type="ECO:0000256" key="12">
    <source>
        <dbReference type="ARBA" id="ARBA00023211"/>
    </source>
</evidence>
<evidence type="ECO:0000256" key="13">
    <source>
        <dbReference type="ARBA" id="ARBA00023304"/>
    </source>
</evidence>
<dbReference type="PANTHER" id="PTHR42979:SF1">
    <property type="entry name" value="3-ISOPROPYLMALATE DEHYDROGENASE"/>
    <property type="match status" value="1"/>
</dbReference>
<keyword evidence="7" id="KW-0028">Amino-acid biosynthesis</keyword>
<feature type="domain" description="Isopropylmalate dehydrogenase-like" evidence="14">
    <location>
        <begin position="15"/>
        <end position="399"/>
    </location>
</feature>
<comment type="cofactor">
    <cofactor evidence="1">
        <name>Mn(2+)</name>
        <dbReference type="ChEBI" id="CHEBI:29035"/>
    </cofactor>
</comment>
<dbReference type="InterPro" id="IPR004429">
    <property type="entry name" value="Isopropylmalate_DH"/>
</dbReference>
<keyword evidence="10" id="KW-0560">Oxidoreductase</keyword>
<dbReference type="EC" id="1.1.1.85" evidence="5"/>
<dbReference type="Pfam" id="PF00180">
    <property type="entry name" value="Iso_dh"/>
    <property type="match status" value="1"/>
</dbReference>
<dbReference type="Gene3D" id="3.40.718.10">
    <property type="entry name" value="Isopropylmalate Dehydrogenase"/>
    <property type="match status" value="1"/>
</dbReference>
<evidence type="ECO:0000256" key="5">
    <source>
        <dbReference type="ARBA" id="ARBA00013101"/>
    </source>
</evidence>
<dbReference type="PANTHER" id="PTHR42979">
    <property type="entry name" value="3-ISOPROPYLMALATE DEHYDROGENASE"/>
    <property type="match status" value="1"/>
</dbReference>
<keyword evidence="12" id="KW-0464">Manganese</keyword>
<dbReference type="OrthoDB" id="419183at2759"/>
<evidence type="ECO:0000313" key="15">
    <source>
        <dbReference type="EMBL" id="GAC75643.1"/>
    </source>
</evidence>
<keyword evidence="6" id="KW-0432">Leucine biosynthesis</keyword>
<reference evidence="16" key="1">
    <citation type="journal article" date="2013" name="Genome Announc.">
        <title>Genome sequence of the basidiomycetous yeast Pseudozyma antarctica T-34, a producer of the glycolipid biosurfactants mannosylerythritol lipids.</title>
        <authorList>
            <person name="Morita T."/>
            <person name="Koike H."/>
            <person name="Koyama Y."/>
            <person name="Hagiwara H."/>
            <person name="Ito E."/>
            <person name="Fukuoka T."/>
            <person name="Imura T."/>
            <person name="Machida M."/>
            <person name="Kitamoto D."/>
        </authorList>
    </citation>
    <scope>NUCLEOTIDE SEQUENCE [LARGE SCALE GENOMIC DNA]</scope>
    <source>
        <strain evidence="16">T-34</strain>
    </source>
</reference>
<evidence type="ECO:0000256" key="11">
    <source>
        <dbReference type="ARBA" id="ARBA00023027"/>
    </source>
</evidence>
<dbReference type="GO" id="GO:0046872">
    <property type="term" value="F:metal ion binding"/>
    <property type="evidence" value="ECO:0007669"/>
    <property type="project" value="UniProtKB-KW"/>
</dbReference>
<name>M9MEW3_PSEA3</name>
<keyword evidence="13" id="KW-0100">Branched-chain amino acid biosynthesis</keyword>
<evidence type="ECO:0000256" key="6">
    <source>
        <dbReference type="ARBA" id="ARBA00022430"/>
    </source>
</evidence>
<proteinExistence type="inferred from homology"/>
<evidence type="ECO:0000256" key="7">
    <source>
        <dbReference type="ARBA" id="ARBA00022605"/>
    </source>
</evidence>
<dbReference type="FunFam" id="3.40.718.10:FF:000006">
    <property type="entry name" value="3-isopropylmalate dehydrogenase"/>
    <property type="match status" value="1"/>
</dbReference>
<evidence type="ECO:0000256" key="3">
    <source>
        <dbReference type="ARBA" id="ARBA00007769"/>
    </source>
</evidence>
<dbReference type="Proteomes" id="UP000011976">
    <property type="component" value="Unassembled WGS sequence"/>
</dbReference>
<evidence type="ECO:0000256" key="2">
    <source>
        <dbReference type="ARBA" id="ARBA00001946"/>
    </source>
</evidence>
<evidence type="ECO:0000259" key="14">
    <source>
        <dbReference type="SMART" id="SM01329"/>
    </source>
</evidence>
<dbReference type="InterPro" id="IPR024084">
    <property type="entry name" value="IsoPropMal-DH-like_dom"/>
</dbReference>
<protein>
    <recommendedName>
        <fullName evidence="5">3-isopropylmalate dehydrogenase</fullName>
        <ecNumber evidence="5">1.1.1.85</ecNumber>
    </recommendedName>
</protein>
<dbReference type="GO" id="GO:0005829">
    <property type="term" value="C:cytosol"/>
    <property type="evidence" value="ECO:0007669"/>
    <property type="project" value="TreeGrafter"/>
</dbReference>
<dbReference type="AlphaFoldDB" id="M9MEW3"/>
<evidence type="ECO:0000256" key="9">
    <source>
        <dbReference type="ARBA" id="ARBA00022842"/>
    </source>
</evidence>
<comment type="cofactor">
    <cofactor evidence="2">
        <name>Mg(2+)</name>
        <dbReference type="ChEBI" id="CHEBI:18420"/>
    </cofactor>
</comment>
<keyword evidence="11" id="KW-0520">NAD</keyword>
<dbReference type="SMART" id="SM01329">
    <property type="entry name" value="Iso_dh"/>
    <property type="match status" value="1"/>
</dbReference>
<comment type="subunit">
    <text evidence="4">Homodimer.</text>
</comment>
<sequence>MSVSQPQPGAAKAFKILVLQGDHIGPEIMAEVLPLFQLVQSRYSVAIETVERLIGGSCLDTHNCPIQDSTLEEASTCHAVLLGSVGGPKWDVGDSSRRPETGILRMRKHLNLYANVRPARIVAERQLQLSSLKDDVVRGVNIITLRENAGGIYFGRKQEPDSQAMKADRHDSSIPLASDLCEYTREEVARLTRVAAALSLANGADPLPIISVDKANVMATSRLWRQVVTETIHDEFPQLVPKLSHHLVDSAAMVLARDPRKLNGVVLTENVSASNQHPLSRCSMALFGDILSDLASVIPGSLGLLGSAEIDAPPTLSSSGRLPVGVYQPVSGSAPDIAGKGIANPIGMFESFGLMCRWSLGLPEMADAIDAAIKRSLETGQCTRDVGGSLSTQQAGSQMRQWIEESLSSA</sequence>
<evidence type="ECO:0000256" key="1">
    <source>
        <dbReference type="ARBA" id="ARBA00001936"/>
    </source>
</evidence>